<dbReference type="OrthoDB" id="433924at2759"/>
<feature type="domain" description="5-hmdU DNA kinase helical" evidence="1">
    <location>
        <begin position="27"/>
        <end position="285"/>
    </location>
</feature>
<gene>
    <name evidence="2" type="ORF">GLOTRDRAFT_12858</name>
</gene>
<organism evidence="2 3">
    <name type="scientific">Gloeophyllum trabeum (strain ATCC 11539 / FP-39264 / Madison 617)</name>
    <name type="common">Brown rot fungus</name>
    <dbReference type="NCBI Taxonomy" id="670483"/>
    <lineage>
        <taxon>Eukaryota</taxon>
        <taxon>Fungi</taxon>
        <taxon>Dikarya</taxon>
        <taxon>Basidiomycota</taxon>
        <taxon>Agaricomycotina</taxon>
        <taxon>Agaricomycetes</taxon>
        <taxon>Gloeophyllales</taxon>
        <taxon>Gloeophyllaceae</taxon>
        <taxon>Gloeophyllum</taxon>
    </lineage>
</organism>
<protein>
    <recommendedName>
        <fullName evidence="1">5-hmdU DNA kinase helical domain-containing protein</fullName>
    </recommendedName>
</protein>
<evidence type="ECO:0000259" key="1">
    <source>
        <dbReference type="Pfam" id="PF18723"/>
    </source>
</evidence>
<evidence type="ECO:0000313" key="3">
    <source>
        <dbReference type="Proteomes" id="UP000030669"/>
    </source>
</evidence>
<sequence>PRRQSRTHVARANKTVDIAGRTLPVSPVLDTLFYWMAERDEIRRKKMAGQQAPWTDDNIMSTYRFTNVFRVFDRTTQYIVKNVINRGSPDLYETCFRVMLFRSFNRISTWDLLESELDLTWANFNFGAYCKVLGRANEDGVPIYGHAYILPAPALGKKRNYENHLLLLQQMLKDGLPDSLSGAADLEEAWKLISSYMGMGVFLSFQLLLDLNMTAHFNFSEDQWAICGPGAASGLRKIFGSHVAGIETEAMKYLRDTQYEHWARLGITELPRLHSERVGVTLVDL</sequence>
<dbReference type="Proteomes" id="UP000030669">
    <property type="component" value="Unassembled WGS sequence"/>
</dbReference>
<accession>S7RW32</accession>
<dbReference type="KEGG" id="gtr:GLOTRDRAFT_12858"/>
<evidence type="ECO:0000313" key="2">
    <source>
        <dbReference type="EMBL" id="EPQ57484.1"/>
    </source>
</evidence>
<feature type="non-terminal residue" evidence="2">
    <location>
        <position position="285"/>
    </location>
</feature>
<proteinExistence type="predicted"/>
<name>S7RW32_GLOTA</name>
<keyword evidence="3" id="KW-1185">Reference proteome</keyword>
<dbReference type="AlphaFoldDB" id="S7RW32"/>
<dbReference type="RefSeq" id="XP_007863856.1">
    <property type="nucleotide sequence ID" value="XM_007865665.1"/>
</dbReference>
<dbReference type="OMA" id="PWTKDSI"/>
<reference evidence="2 3" key="1">
    <citation type="journal article" date="2012" name="Science">
        <title>The Paleozoic origin of enzymatic lignin decomposition reconstructed from 31 fungal genomes.</title>
        <authorList>
            <person name="Floudas D."/>
            <person name="Binder M."/>
            <person name="Riley R."/>
            <person name="Barry K."/>
            <person name="Blanchette R.A."/>
            <person name="Henrissat B."/>
            <person name="Martinez A.T."/>
            <person name="Otillar R."/>
            <person name="Spatafora J.W."/>
            <person name="Yadav J.S."/>
            <person name="Aerts A."/>
            <person name="Benoit I."/>
            <person name="Boyd A."/>
            <person name="Carlson A."/>
            <person name="Copeland A."/>
            <person name="Coutinho P.M."/>
            <person name="de Vries R.P."/>
            <person name="Ferreira P."/>
            <person name="Findley K."/>
            <person name="Foster B."/>
            <person name="Gaskell J."/>
            <person name="Glotzer D."/>
            <person name="Gorecki P."/>
            <person name="Heitman J."/>
            <person name="Hesse C."/>
            <person name="Hori C."/>
            <person name="Igarashi K."/>
            <person name="Jurgens J.A."/>
            <person name="Kallen N."/>
            <person name="Kersten P."/>
            <person name="Kohler A."/>
            <person name="Kuees U."/>
            <person name="Kumar T.K.A."/>
            <person name="Kuo A."/>
            <person name="LaButti K."/>
            <person name="Larrondo L.F."/>
            <person name="Lindquist E."/>
            <person name="Ling A."/>
            <person name="Lombard V."/>
            <person name="Lucas S."/>
            <person name="Lundell T."/>
            <person name="Martin R."/>
            <person name="McLaughlin D.J."/>
            <person name="Morgenstern I."/>
            <person name="Morin E."/>
            <person name="Murat C."/>
            <person name="Nagy L.G."/>
            <person name="Nolan M."/>
            <person name="Ohm R.A."/>
            <person name="Patyshakuliyeva A."/>
            <person name="Rokas A."/>
            <person name="Ruiz-Duenas F.J."/>
            <person name="Sabat G."/>
            <person name="Salamov A."/>
            <person name="Samejima M."/>
            <person name="Schmutz J."/>
            <person name="Slot J.C."/>
            <person name="St John F."/>
            <person name="Stenlid J."/>
            <person name="Sun H."/>
            <person name="Sun S."/>
            <person name="Syed K."/>
            <person name="Tsang A."/>
            <person name="Wiebenga A."/>
            <person name="Young D."/>
            <person name="Pisabarro A."/>
            <person name="Eastwood D.C."/>
            <person name="Martin F."/>
            <person name="Cullen D."/>
            <person name="Grigoriev I.V."/>
            <person name="Hibbett D.S."/>
        </authorList>
    </citation>
    <scope>NUCLEOTIDE SEQUENCE [LARGE SCALE GENOMIC DNA]</scope>
    <source>
        <strain evidence="2 3">ATCC 11539</strain>
    </source>
</reference>
<feature type="non-terminal residue" evidence="2">
    <location>
        <position position="1"/>
    </location>
</feature>
<dbReference type="EMBL" id="KB469299">
    <property type="protein sequence ID" value="EPQ57484.1"/>
    <property type="molecule type" value="Genomic_DNA"/>
</dbReference>
<dbReference type="eggNOG" id="ENOG502S2AC">
    <property type="taxonomic scope" value="Eukaryota"/>
</dbReference>
<dbReference type="GeneID" id="19301754"/>
<dbReference type="InterPro" id="IPR040684">
    <property type="entry name" value="HMUDK_hel"/>
</dbReference>
<dbReference type="HOGENOM" id="CLU_028984_1_0_1"/>
<dbReference type="Pfam" id="PF18723">
    <property type="entry name" value="HMUDK_hel"/>
    <property type="match status" value="1"/>
</dbReference>